<feature type="domain" description="CCHC-type" evidence="2">
    <location>
        <begin position="94"/>
        <end position="109"/>
    </location>
</feature>
<dbReference type="PANTHER" id="PTHR22639:SF3">
    <property type="entry name" value="ZINC FINGER CCHC DOMAIN-CONTAINING PROTEIN 3"/>
    <property type="match status" value="1"/>
</dbReference>
<dbReference type="PANTHER" id="PTHR22639">
    <property type="entry name" value="GAG-RELATED PROTEIN"/>
    <property type="match status" value="1"/>
</dbReference>
<keyword evidence="1" id="KW-0862">Zinc</keyword>
<dbReference type="PROSITE" id="PS50158">
    <property type="entry name" value="ZF_CCHC"/>
    <property type="match status" value="3"/>
</dbReference>
<dbReference type="GO" id="GO:0003723">
    <property type="term" value="F:RNA binding"/>
    <property type="evidence" value="ECO:0007669"/>
    <property type="project" value="InterPro"/>
</dbReference>
<name>A0A6A6ULL3_9PEZI</name>
<evidence type="ECO:0000259" key="2">
    <source>
        <dbReference type="PROSITE" id="PS50158"/>
    </source>
</evidence>
<feature type="domain" description="CCHC-type" evidence="2">
    <location>
        <begin position="76"/>
        <end position="90"/>
    </location>
</feature>
<sequence>MSSSNNQQNECQNCGAYDHETNACDQPCGRCNIYGHRWSQCQDHWRPQIARDIARAAQGGQASVQAPARVGRGVICFRCQRTGHKVENCPLTECHVCKQKGHIAMHCPNDTGKAVAESKCYNCGEKGHKANKCPKKK</sequence>
<evidence type="ECO:0000313" key="3">
    <source>
        <dbReference type="EMBL" id="KAF2671794.1"/>
    </source>
</evidence>
<evidence type="ECO:0000313" key="4">
    <source>
        <dbReference type="Proteomes" id="UP000799302"/>
    </source>
</evidence>
<keyword evidence="1" id="KW-0479">Metal-binding</keyword>
<dbReference type="InterPro" id="IPR042509">
    <property type="entry name" value="ZCCHC3"/>
</dbReference>
<keyword evidence="4" id="KW-1185">Reference proteome</keyword>
<dbReference type="AlphaFoldDB" id="A0A6A6ULL3"/>
<gene>
    <name evidence="3" type="ORF">BT63DRAFT_437738</name>
</gene>
<dbReference type="InterPro" id="IPR036875">
    <property type="entry name" value="Znf_CCHC_sf"/>
</dbReference>
<dbReference type="GO" id="GO:0008270">
    <property type="term" value="F:zinc ion binding"/>
    <property type="evidence" value="ECO:0007669"/>
    <property type="project" value="UniProtKB-KW"/>
</dbReference>
<dbReference type="Proteomes" id="UP000799302">
    <property type="component" value="Unassembled WGS sequence"/>
</dbReference>
<evidence type="ECO:0000256" key="1">
    <source>
        <dbReference type="PROSITE-ProRule" id="PRU00047"/>
    </source>
</evidence>
<dbReference type="SMART" id="SM00343">
    <property type="entry name" value="ZnF_C2HC"/>
    <property type="match status" value="5"/>
</dbReference>
<dbReference type="OrthoDB" id="3863715at2759"/>
<dbReference type="SUPFAM" id="SSF57756">
    <property type="entry name" value="Retrovirus zinc finger-like domains"/>
    <property type="match status" value="2"/>
</dbReference>
<organism evidence="3 4">
    <name type="scientific">Microthyrium microscopicum</name>
    <dbReference type="NCBI Taxonomy" id="703497"/>
    <lineage>
        <taxon>Eukaryota</taxon>
        <taxon>Fungi</taxon>
        <taxon>Dikarya</taxon>
        <taxon>Ascomycota</taxon>
        <taxon>Pezizomycotina</taxon>
        <taxon>Dothideomycetes</taxon>
        <taxon>Dothideomycetes incertae sedis</taxon>
        <taxon>Microthyriales</taxon>
        <taxon>Microthyriaceae</taxon>
        <taxon>Microthyrium</taxon>
    </lineage>
</organism>
<reference evidence="3" key="1">
    <citation type="journal article" date="2020" name="Stud. Mycol.">
        <title>101 Dothideomycetes genomes: a test case for predicting lifestyles and emergence of pathogens.</title>
        <authorList>
            <person name="Haridas S."/>
            <person name="Albert R."/>
            <person name="Binder M."/>
            <person name="Bloem J."/>
            <person name="Labutti K."/>
            <person name="Salamov A."/>
            <person name="Andreopoulos B."/>
            <person name="Baker S."/>
            <person name="Barry K."/>
            <person name="Bills G."/>
            <person name="Bluhm B."/>
            <person name="Cannon C."/>
            <person name="Castanera R."/>
            <person name="Culley D."/>
            <person name="Daum C."/>
            <person name="Ezra D."/>
            <person name="Gonzalez J."/>
            <person name="Henrissat B."/>
            <person name="Kuo A."/>
            <person name="Liang C."/>
            <person name="Lipzen A."/>
            <person name="Lutzoni F."/>
            <person name="Magnuson J."/>
            <person name="Mondo S."/>
            <person name="Nolan M."/>
            <person name="Ohm R."/>
            <person name="Pangilinan J."/>
            <person name="Park H.-J."/>
            <person name="Ramirez L."/>
            <person name="Alfaro M."/>
            <person name="Sun H."/>
            <person name="Tritt A."/>
            <person name="Yoshinaga Y."/>
            <person name="Zwiers L.-H."/>
            <person name="Turgeon B."/>
            <person name="Goodwin S."/>
            <person name="Spatafora J."/>
            <person name="Crous P."/>
            <person name="Grigoriev I."/>
        </authorList>
    </citation>
    <scope>NUCLEOTIDE SEQUENCE</scope>
    <source>
        <strain evidence="3">CBS 115976</strain>
    </source>
</reference>
<dbReference type="EMBL" id="MU004232">
    <property type="protein sequence ID" value="KAF2671794.1"/>
    <property type="molecule type" value="Genomic_DNA"/>
</dbReference>
<protein>
    <recommendedName>
        <fullName evidence="2">CCHC-type domain-containing protein</fullName>
    </recommendedName>
</protein>
<dbReference type="Pfam" id="PF00098">
    <property type="entry name" value="zf-CCHC"/>
    <property type="match status" value="2"/>
</dbReference>
<feature type="domain" description="CCHC-type" evidence="2">
    <location>
        <begin position="119"/>
        <end position="135"/>
    </location>
</feature>
<dbReference type="Gene3D" id="4.10.60.10">
    <property type="entry name" value="Zinc finger, CCHC-type"/>
    <property type="match status" value="2"/>
</dbReference>
<keyword evidence="1" id="KW-0863">Zinc-finger</keyword>
<proteinExistence type="predicted"/>
<dbReference type="InterPro" id="IPR001878">
    <property type="entry name" value="Znf_CCHC"/>
</dbReference>
<dbReference type="GO" id="GO:0003690">
    <property type="term" value="F:double-stranded DNA binding"/>
    <property type="evidence" value="ECO:0007669"/>
    <property type="project" value="InterPro"/>
</dbReference>
<accession>A0A6A6ULL3</accession>